<keyword evidence="3" id="KW-1185">Reference proteome</keyword>
<dbReference type="OrthoDB" id="6521136at2759"/>
<proteinExistence type="predicted"/>
<accession>A0A7R9LNX0</accession>
<gene>
    <name evidence="2" type="ORF">ONB1V03_LOCUS5063</name>
</gene>
<evidence type="ECO:0000313" key="3">
    <source>
        <dbReference type="Proteomes" id="UP000728032"/>
    </source>
</evidence>
<protein>
    <submittedName>
        <fullName evidence="2">Uncharacterized protein</fullName>
    </submittedName>
</protein>
<evidence type="ECO:0000256" key="1">
    <source>
        <dbReference type="SAM" id="SignalP"/>
    </source>
</evidence>
<reference evidence="2" key="1">
    <citation type="submission" date="2020-11" db="EMBL/GenBank/DDBJ databases">
        <authorList>
            <person name="Tran Van P."/>
        </authorList>
    </citation>
    <scope>NUCLEOTIDE SEQUENCE</scope>
</reference>
<feature type="signal peptide" evidence="1">
    <location>
        <begin position="1"/>
        <end position="20"/>
    </location>
</feature>
<name>A0A7R9LNX0_9ACAR</name>
<organism evidence="2">
    <name type="scientific">Oppiella nova</name>
    <dbReference type="NCBI Taxonomy" id="334625"/>
    <lineage>
        <taxon>Eukaryota</taxon>
        <taxon>Metazoa</taxon>
        <taxon>Ecdysozoa</taxon>
        <taxon>Arthropoda</taxon>
        <taxon>Chelicerata</taxon>
        <taxon>Arachnida</taxon>
        <taxon>Acari</taxon>
        <taxon>Acariformes</taxon>
        <taxon>Sarcoptiformes</taxon>
        <taxon>Oribatida</taxon>
        <taxon>Brachypylina</taxon>
        <taxon>Oppioidea</taxon>
        <taxon>Oppiidae</taxon>
        <taxon>Oppiella</taxon>
    </lineage>
</organism>
<dbReference type="EMBL" id="CAJPVJ010001933">
    <property type="protein sequence ID" value="CAG2165523.1"/>
    <property type="molecule type" value="Genomic_DNA"/>
</dbReference>
<dbReference type="EMBL" id="OC916758">
    <property type="protein sequence ID" value="CAD7645159.1"/>
    <property type="molecule type" value="Genomic_DNA"/>
</dbReference>
<dbReference type="Proteomes" id="UP000728032">
    <property type="component" value="Unassembled WGS sequence"/>
</dbReference>
<feature type="chain" id="PRO_5036403530" evidence="1">
    <location>
        <begin position="21"/>
        <end position="303"/>
    </location>
</feature>
<keyword evidence="1" id="KW-0732">Signal</keyword>
<sequence length="303" mass="34887">MSKLVICAFLAAIGYQCYLADESPREAIKKFYKEVRVEVCNPDTLDNSIIGKLSDCMQTFFQIEQMADHVDMYIELVKDCFTTDDLKPYTKVNVTTNLNKLVLSSWCSRGFVRCMGKKFQEAKQDQTEDEVDPDIYKKVNGEQVAEFKFIIVAFLVAIGYQCCLADESTKEAMMKFHQEMSASVCKPDTTDNAIMGKILECKKKFYNIADDKLAEQEAKYTEKLKDCFKDDELKAYTKVDLKSNLNRIILSTWCSQSFMKCMHEKYMKAKESKTEEQMEECHQKSTPEQRAEFQTCLKKAVGA</sequence>
<dbReference type="AlphaFoldDB" id="A0A7R9LNX0"/>
<evidence type="ECO:0000313" key="2">
    <source>
        <dbReference type="EMBL" id="CAD7645159.1"/>
    </source>
</evidence>